<feature type="region of interest" description="Disordered" evidence="1">
    <location>
        <begin position="1"/>
        <end position="32"/>
    </location>
</feature>
<name>A0A6J7KH76_9ZZZZ</name>
<dbReference type="InterPro" id="IPR052900">
    <property type="entry name" value="Phospholipid_Metab_Enz"/>
</dbReference>
<sequence length="591" mass="63642">MDGVRDTGTQNVHHPFVGVGDTRGTRSPAACTRDHPHEAVTRSSITRRELVVAGGSLAAGLALTTPAHARLLPTTRGVGRGQFLDGVASGEPSSEAVTFWGRLTTSAPRSAARLVVAEDAGLTRTVATVVVPTSAGADHTLKARVGGLKPSQHYFYVWQSSTDVSPVGRTKTAPAPDSDTPVAVAYSSCQNYSAGFFNGHRDAAATDDIDICAFLGDYTYEYPYAEYGGAGRGPGVVDPASTDLETYRGKLRLYRSDSGLRELHRLHPVVHVWDDHEVADNYTDGAPSPSDLQRNAGYRASFEWLPRLAFQNDRFRLYRSLRYGRHAELFTTDQRQYRSTGDPGTTMLGRPQLDWLKRGLQASNATFKLVGNPDMIAPLGLSPLGATLATINSDQWDGYPQERAELLRHIADRGISDVVFLTGDIHLYMANDLLLDGRSVATEYIGGSITSPGLPELVSALGTPAIQALNTHIRYFNGIDHGWAVARASKDDLKVEFRTGDITTKDAPSRTLAAFTQPVGRNAVMQTAGVGTIGGRAAPAAKAAPRSAALSKRRRRVSTAADRDLERRIGLAESAARRRRGRRSAAKGKAA</sequence>
<evidence type="ECO:0000259" key="3">
    <source>
        <dbReference type="Pfam" id="PF16655"/>
    </source>
</evidence>
<feature type="compositionally biased region" description="Basic residues" evidence="1">
    <location>
        <begin position="577"/>
        <end position="591"/>
    </location>
</feature>
<dbReference type="CDD" id="cd07389">
    <property type="entry name" value="MPP_PhoD"/>
    <property type="match status" value="1"/>
</dbReference>
<evidence type="ECO:0000313" key="4">
    <source>
        <dbReference type="EMBL" id="CAB4953522.1"/>
    </source>
</evidence>
<feature type="domain" description="PhoD-like phosphatase metallophosphatase" evidence="2">
    <location>
        <begin position="185"/>
        <end position="497"/>
    </location>
</feature>
<dbReference type="SUPFAM" id="SSF56300">
    <property type="entry name" value="Metallo-dependent phosphatases"/>
    <property type="match status" value="1"/>
</dbReference>
<protein>
    <submittedName>
        <fullName evidence="4">Unannotated protein</fullName>
    </submittedName>
</protein>
<dbReference type="InterPro" id="IPR029052">
    <property type="entry name" value="Metallo-depent_PP-like"/>
</dbReference>
<dbReference type="InterPro" id="IPR018946">
    <property type="entry name" value="PhoD-like_MPP"/>
</dbReference>
<dbReference type="EMBL" id="CAFBMK010000370">
    <property type="protein sequence ID" value="CAB4953522.1"/>
    <property type="molecule type" value="Genomic_DNA"/>
</dbReference>
<dbReference type="PANTHER" id="PTHR43606:SF2">
    <property type="entry name" value="ALKALINE PHOSPHATASE FAMILY PROTEIN (AFU_ORTHOLOGUE AFUA_5G03860)"/>
    <property type="match status" value="1"/>
</dbReference>
<dbReference type="PANTHER" id="PTHR43606">
    <property type="entry name" value="PHOSPHATASE, PUTATIVE (AFU_ORTHOLOGUE AFUA_6G08710)-RELATED"/>
    <property type="match status" value="1"/>
</dbReference>
<dbReference type="Gene3D" id="2.60.40.380">
    <property type="entry name" value="Purple acid phosphatase-like, N-terminal"/>
    <property type="match status" value="1"/>
</dbReference>
<dbReference type="Pfam" id="PF09423">
    <property type="entry name" value="PhoD"/>
    <property type="match status" value="1"/>
</dbReference>
<evidence type="ECO:0000256" key="1">
    <source>
        <dbReference type="SAM" id="MobiDB-lite"/>
    </source>
</evidence>
<gene>
    <name evidence="4" type="ORF">UFOPK3564_03627</name>
</gene>
<dbReference type="InterPro" id="IPR038607">
    <property type="entry name" value="PhoD-like_sf"/>
</dbReference>
<reference evidence="4" key="1">
    <citation type="submission" date="2020-05" db="EMBL/GenBank/DDBJ databases">
        <authorList>
            <person name="Chiriac C."/>
            <person name="Salcher M."/>
            <person name="Ghai R."/>
            <person name="Kavagutti S V."/>
        </authorList>
    </citation>
    <scope>NUCLEOTIDE SEQUENCE</scope>
</reference>
<dbReference type="Gene3D" id="3.60.21.70">
    <property type="entry name" value="PhoD-like phosphatase"/>
    <property type="match status" value="1"/>
</dbReference>
<accession>A0A6J7KH76</accession>
<feature type="domain" description="Phospholipase D N-terminal" evidence="3">
    <location>
        <begin position="86"/>
        <end position="172"/>
    </location>
</feature>
<dbReference type="AlphaFoldDB" id="A0A6J7KH76"/>
<evidence type="ECO:0000259" key="2">
    <source>
        <dbReference type="Pfam" id="PF09423"/>
    </source>
</evidence>
<proteinExistence type="predicted"/>
<feature type="compositionally biased region" description="Basic and acidic residues" evidence="1">
    <location>
        <begin position="561"/>
        <end position="570"/>
    </location>
</feature>
<dbReference type="InterPro" id="IPR032093">
    <property type="entry name" value="PhoD_N"/>
</dbReference>
<feature type="region of interest" description="Disordered" evidence="1">
    <location>
        <begin position="544"/>
        <end position="591"/>
    </location>
</feature>
<dbReference type="Pfam" id="PF16655">
    <property type="entry name" value="PhoD_N"/>
    <property type="match status" value="1"/>
</dbReference>
<organism evidence="4">
    <name type="scientific">freshwater metagenome</name>
    <dbReference type="NCBI Taxonomy" id="449393"/>
    <lineage>
        <taxon>unclassified sequences</taxon>
        <taxon>metagenomes</taxon>
        <taxon>ecological metagenomes</taxon>
    </lineage>
</organism>